<proteinExistence type="predicted"/>
<gene>
    <name evidence="1" type="ORF">SK578_1721</name>
</gene>
<comment type="caution">
    <text evidence="1">The sequence shown here is derived from an EMBL/GenBank/DDBJ whole genome shotgun (WGS) entry which is preliminary data.</text>
</comment>
<dbReference type="EMBL" id="JPFY01000015">
    <property type="protein sequence ID" value="KEQ43517.1"/>
    <property type="molecule type" value="Genomic_DNA"/>
</dbReference>
<protein>
    <submittedName>
        <fullName evidence="1">Uncharacterized protein</fullName>
    </submittedName>
</protein>
<sequence>MRLLSLLKDKKSLRKYKIPQAFLSFLLNMLKYAIIELEN</sequence>
<accession>A0A081QKP4</accession>
<name>A0A081QKP4_STRMT</name>
<dbReference type="AlphaFoldDB" id="A0A081QKP4"/>
<organism evidence="1 2">
    <name type="scientific">Streptococcus mitis</name>
    <dbReference type="NCBI Taxonomy" id="28037"/>
    <lineage>
        <taxon>Bacteria</taxon>
        <taxon>Bacillati</taxon>
        <taxon>Bacillota</taxon>
        <taxon>Bacilli</taxon>
        <taxon>Lactobacillales</taxon>
        <taxon>Streptococcaceae</taxon>
        <taxon>Streptococcus</taxon>
        <taxon>Streptococcus mitis group</taxon>
    </lineage>
</organism>
<evidence type="ECO:0000313" key="1">
    <source>
        <dbReference type="EMBL" id="KEQ43517.1"/>
    </source>
</evidence>
<reference evidence="1 2" key="1">
    <citation type="submission" date="2014-05" db="EMBL/GenBank/DDBJ databases">
        <authorList>
            <person name="Daugherty S.C."/>
            <person name="Tallon L.J."/>
            <person name="Sadzewicz L."/>
            <person name="Kilian M."/>
            <person name="Tettelin H."/>
        </authorList>
    </citation>
    <scope>NUCLEOTIDE SEQUENCE [LARGE SCALE GENOMIC DNA]</scope>
    <source>
        <strain evidence="1 2">SK578</strain>
    </source>
</reference>
<dbReference type="Proteomes" id="UP000028089">
    <property type="component" value="Unassembled WGS sequence"/>
</dbReference>
<evidence type="ECO:0000313" key="2">
    <source>
        <dbReference type="Proteomes" id="UP000028089"/>
    </source>
</evidence>